<keyword evidence="4 14" id="KW-0732">Signal</keyword>
<evidence type="ECO:0000256" key="12">
    <source>
        <dbReference type="PROSITE-ProRule" id="PRU00043"/>
    </source>
</evidence>
<evidence type="ECO:0000256" key="13">
    <source>
        <dbReference type="SAM" id="MobiDB-lite"/>
    </source>
</evidence>
<dbReference type="FunFam" id="2.60.40.60:FF:000020">
    <property type="entry name" value="Dachsous cadherin-related 1b"/>
    <property type="match status" value="1"/>
</dbReference>
<keyword evidence="5" id="KW-0677">Repeat</keyword>
<dbReference type="SUPFAM" id="SSF49313">
    <property type="entry name" value="Cadherin-like"/>
    <property type="match status" value="7"/>
</dbReference>
<evidence type="ECO:0000256" key="8">
    <source>
        <dbReference type="ARBA" id="ARBA00022989"/>
    </source>
</evidence>
<comment type="caution">
    <text evidence="16">The sequence shown here is derived from an EMBL/GenBank/DDBJ whole genome shotgun (WGS) entry which is preliminary data.</text>
</comment>
<dbReference type="PRINTS" id="PR00205">
    <property type="entry name" value="CADHERIN"/>
</dbReference>
<reference evidence="16" key="1">
    <citation type="submission" date="2022-11" db="EMBL/GenBank/DDBJ databases">
        <authorList>
            <person name="Kikuchi T."/>
        </authorList>
    </citation>
    <scope>NUCLEOTIDE SEQUENCE</scope>
    <source>
        <strain evidence="16">PS1010</strain>
    </source>
</reference>
<dbReference type="GO" id="GO:0016342">
    <property type="term" value="C:catenin complex"/>
    <property type="evidence" value="ECO:0007669"/>
    <property type="project" value="TreeGrafter"/>
</dbReference>
<keyword evidence="6 12" id="KW-0106">Calcium</keyword>
<keyword evidence="17" id="KW-1185">Reference proteome</keyword>
<dbReference type="Proteomes" id="UP001152747">
    <property type="component" value="Unassembled WGS sequence"/>
</dbReference>
<dbReference type="GO" id="GO:0044331">
    <property type="term" value="P:cell-cell adhesion mediated by cadherin"/>
    <property type="evidence" value="ECO:0007669"/>
    <property type="project" value="TreeGrafter"/>
</dbReference>
<dbReference type="GO" id="GO:0008013">
    <property type="term" value="F:beta-catenin binding"/>
    <property type="evidence" value="ECO:0007669"/>
    <property type="project" value="TreeGrafter"/>
</dbReference>
<feature type="domain" description="Cadherin" evidence="15">
    <location>
        <begin position="564"/>
        <end position="664"/>
    </location>
</feature>
<dbReference type="GO" id="GO:0048589">
    <property type="term" value="P:developmental growth"/>
    <property type="evidence" value="ECO:0007669"/>
    <property type="project" value="UniProtKB-ARBA"/>
</dbReference>
<name>A0A9P1N872_9PELO</name>
<proteinExistence type="predicted"/>
<evidence type="ECO:0000256" key="10">
    <source>
        <dbReference type="ARBA" id="ARBA00023157"/>
    </source>
</evidence>
<feature type="signal peptide" evidence="14">
    <location>
        <begin position="1"/>
        <end position="17"/>
    </location>
</feature>
<evidence type="ECO:0000256" key="7">
    <source>
        <dbReference type="ARBA" id="ARBA00022889"/>
    </source>
</evidence>
<dbReference type="Pfam" id="PF00028">
    <property type="entry name" value="Cadherin"/>
    <property type="match status" value="6"/>
</dbReference>
<comment type="subcellular location">
    <subcellularLocation>
        <location evidence="1">Membrane</location>
        <topology evidence="1">Single-pass membrane protein</topology>
    </subcellularLocation>
</comment>
<evidence type="ECO:0000256" key="4">
    <source>
        <dbReference type="ARBA" id="ARBA00022729"/>
    </source>
</evidence>
<dbReference type="GO" id="GO:0016477">
    <property type="term" value="P:cell migration"/>
    <property type="evidence" value="ECO:0007669"/>
    <property type="project" value="TreeGrafter"/>
</dbReference>
<evidence type="ECO:0000259" key="15">
    <source>
        <dbReference type="PROSITE" id="PS50268"/>
    </source>
</evidence>
<sequence length="900" mass="99093">MLIFTILITLISQLISGSQEIEISCKPCGVPAKFGTIYLAPGRPPCLHPGQPIFSWPGGLKCPVLGPPTRLWSPKIGLLEEESLVLAKERICFFDGPLKISYQYQCEGSEEIYSSEMKIGHPNFPDRRNFGRVKRWARRRNPDANTVHFQQDKYVRELPEDTPIDTIVASVKATHASKKTLYYSMVAPQDSRSQNLFTLDTTSGEIRLAKSLDRETLDKHILKVTAYERTEPTVLATTTVVVHVLDVQDNVPIFEKDSYFGEIREDAPIGTTVLSVFARDMDADENGEVEYSLADGDGKNLLSINPKSGVVQTSAPLDRETLSIIRLDVIASDKGTPRKESKAFIEITVVDVNDNAPVFEKDSYNITISENITLPAVILTVKASDIDGGQNGKVHYSMASASSGINIDYSSGQVTLRDRIDAKNSPLTAIIRAKDGAQPALSSTVTLTINVIDINDHAPNFIAAQKLITLEENVAIGEEVGRVYAIDEDSGKNGMVSYFLEGAEDFMIDRETGVIRTTRLLDRENVAKYSLKITASDQGTPPLNTSTIISVILKDINDNPPIFEKTEYNVTISEELPRGSQIITLKAKDIDEDQKISYKIEETTRDIFSILEIGEMGAILSISGEISRSDHLIRVEVSATDQGNLQGRCVVNVFVSDVNSAPVFVDHPFSVKIPEHSPIGYPVIALKAIDNDRDSNAALTYTIDTASSEHFKIDATSGELAVARDLDREDLATFTIQVTATDQATPPLSATTQLEVILDDINDNAPQFTSSSYAATISEDIPVGTSFLQVSAIDSDIGANGIVDYFLNETGLSDVGQLFRLDRTSGTLRVNSKLDRETHKELEQLKYHDQHRDGRNGNRSNGQSTRKTKDARKLAFLSKIPENRDFSAENCDFQGFGQKI</sequence>
<keyword evidence="11" id="KW-0325">Glycoprotein</keyword>
<feature type="region of interest" description="Disordered" evidence="13">
    <location>
        <begin position="846"/>
        <end position="870"/>
    </location>
</feature>
<evidence type="ECO:0000256" key="14">
    <source>
        <dbReference type="SAM" id="SignalP"/>
    </source>
</evidence>
<keyword evidence="3" id="KW-0812">Transmembrane</keyword>
<organism evidence="16 17">
    <name type="scientific">Caenorhabditis angaria</name>
    <dbReference type="NCBI Taxonomy" id="860376"/>
    <lineage>
        <taxon>Eukaryota</taxon>
        <taxon>Metazoa</taxon>
        <taxon>Ecdysozoa</taxon>
        <taxon>Nematoda</taxon>
        <taxon>Chromadorea</taxon>
        <taxon>Rhabditida</taxon>
        <taxon>Rhabditina</taxon>
        <taxon>Rhabditomorpha</taxon>
        <taxon>Rhabditoidea</taxon>
        <taxon>Rhabditidae</taxon>
        <taxon>Peloderinae</taxon>
        <taxon>Caenorhabditis</taxon>
    </lineage>
</organism>
<dbReference type="GO" id="GO:0045296">
    <property type="term" value="F:cadherin binding"/>
    <property type="evidence" value="ECO:0007669"/>
    <property type="project" value="TreeGrafter"/>
</dbReference>
<evidence type="ECO:0000313" key="16">
    <source>
        <dbReference type="EMBL" id="CAI5453354.1"/>
    </source>
</evidence>
<dbReference type="Pfam" id="PF24337">
    <property type="entry name" value="DUF7505"/>
    <property type="match status" value="1"/>
</dbReference>
<feature type="domain" description="Cadherin" evidence="15">
    <location>
        <begin position="462"/>
        <end position="563"/>
    </location>
</feature>
<evidence type="ECO:0000256" key="6">
    <source>
        <dbReference type="ARBA" id="ARBA00022837"/>
    </source>
</evidence>
<dbReference type="AlphaFoldDB" id="A0A9P1N872"/>
<dbReference type="FunFam" id="2.60.40.60:FF:000104">
    <property type="entry name" value="cadherin-23 isoform X1"/>
    <property type="match status" value="1"/>
</dbReference>
<dbReference type="InterPro" id="IPR039808">
    <property type="entry name" value="Cadherin"/>
</dbReference>
<dbReference type="InterPro" id="IPR020894">
    <property type="entry name" value="Cadherin_CS"/>
</dbReference>
<gene>
    <name evidence="16" type="ORF">CAMP_LOCUS15991</name>
</gene>
<keyword evidence="7" id="KW-0130">Cell adhesion</keyword>
<dbReference type="PANTHER" id="PTHR24027">
    <property type="entry name" value="CADHERIN-23"/>
    <property type="match status" value="1"/>
</dbReference>
<dbReference type="PROSITE" id="PS00232">
    <property type="entry name" value="CADHERIN_1"/>
    <property type="match status" value="4"/>
</dbReference>
<dbReference type="GO" id="GO:0007411">
    <property type="term" value="P:axon guidance"/>
    <property type="evidence" value="ECO:0007669"/>
    <property type="project" value="UniProtKB-ARBA"/>
</dbReference>
<feature type="chain" id="PRO_5040492282" description="Cadherin domain-containing protein" evidence="14">
    <location>
        <begin position="18"/>
        <end position="900"/>
    </location>
</feature>
<protein>
    <recommendedName>
        <fullName evidence="15">Cadherin domain-containing protein</fullName>
    </recommendedName>
</protein>
<dbReference type="GO" id="GO:0005912">
    <property type="term" value="C:adherens junction"/>
    <property type="evidence" value="ECO:0007669"/>
    <property type="project" value="TreeGrafter"/>
</dbReference>
<dbReference type="OrthoDB" id="26203at2759"/>
<dbReference type="InterPro" id="IPR055928">
    <property type="entry name" value="Fmi-1_DUF7505"/>
</dbReference>
<dbReference type="GO" id="GO:0007043">
    <property type="term" value="P:cell-cell junction assembly"/>
    <property type="evidence" value="ECO:0007669"/>
    <property type="project" value="TreeGrafter"/>
</dbReference>
<feature type="domain" description="Cadherin" evidence="15">
    <location>
        <begin position="665"/>
        <end position="768"/>
    </location>
</feature>
<dbReference type="GO" id="GO:0016339">
    <property type="term" value="P:calcium-dependent cell-cell adhesion via plasma membrane cell adhesion molecules"/>
    <property type="evidence" value="ECO:0007669"/>
    <property type="project" value="TreeGrafter"/>
</dbReference>
<dbReference type="FunFam" id="2.60.40.60:FF:000080">
    <property type="entry name" value="FAT atypical cadherin 1"/>
    <property type="match status" value="1"/>
</dbReference>
<evidence type="ECO:0000256" key="1">
    <source>
        <dbReference type="ARBA" id="ARBA00004167"/>
    </source>
</evidence>
<keyword evidence="10" id="KW-1015">Disulfide bond</keyword>
<dbReference type="PROSITE" id="PS50268">
    <property type="entry name" value="CADHERIN_2"/>
    <property type="match status" value="7"/>
</dbReference>
<dbReference type="InterPro" id="IPR002126">
    <property type="entry name" value="Cadherin-like_dom"/>
</dbReference>
<feature type="domain" description="Cadherin" evidence="15">
    <location>
        <begin position="769"/>
        <end position="847"/>
    </location>
</feature>
<feature type="domain" description="Cadherin" evidence="15">
    <location>
        <begin position="150"/>
        <end position="254"/>
    </location>
</feature>
<evidence type="ECO:0000256" key="11">
    <source>
        <dbReference type="ARBA" id="ARBA00023180"/>
    </source>
</evidence>
<dbReference type="CDD" id="cd11304">
    <property type="entry name" value="Cadherin_repeat"/>
    <property type="match status" value="6"/>
</dbReference>
<evidence type="ECO:0000313" key="17">
    <source>
        <dbReference type="Proteomes" id="UP001152747"/>
    </source>
</evidence>
<dbReference type="GO" id="GO:0007163">
    <property type="term" value="P:establishment or maintenance of cell polarity"/>
    <property type="evidence" value="ECO:0007669"/>
    <property type="project" value="UniProtKB-ARBA"/>
</dbReference>
<keyword evidence="9" id="KW-0472">Membrane</keyword>
<feature type="domain" description="Cadherin" evidence="15">
    <location>
        <begin position="255"/>
        <end position="359"/>
    </location>
</feature>
<dbReference type="SMART" id="SM00112">
    <property type="entry name" value="CA"/>
    <property type="match status" value="7"/>
</dbReference>
<dbReference type="GO" id="GO:0007156">
    <property type="term" value="P:homophilic cell adhesion via plasma membrane adhesion molecules"/>
    <property type="evidence" value="ECO:0007669"/>
    <property type="project" value="InterPro"/>
</dbReference>
<dbReference type="PANTHER" id="PTHR24027:SF422">
    <property type="entry name" value="CADHERIN DOMAIN-CONTAINING PROTEIN"/>
    <property type="match status" value="1"/>
</dbReference>
<feature type="domain" description="Cadherin" evidence="15">
    <location>
        <begin position="360"/>
        <end position="461"/>
    </location>
</feature>
<keyword evidence="8" id="KW-1133">Transmembrane helix</keyword>
<dbReference type="GO" id="GO:0034332">
    <property type="term" value="P:adherens junction organization"/>
    <property type="evidence" value="ECO:0007669"/>
    <property type="project" value="TreeGrafter"/>
</dbReference>
<evidence type="ECO:0000256" key="3">
    <source>
        <dbReference type="ARBA" id="ARBA00022692"/>
    </source>
</evidence>
<evidence type="ECO:0000256" key="5">
    <source>
        <dbReference type="ARBA" id="ARBA00022737"/>
    </source>
</evidence>
<evidence type="ECO:0000256" key="9">
    <source>
        <dbReference type="ARBA" id="ARBA00023136"/>
    </source>
</evidence>
<keyword evidence="2" id="KW-0245">EGF-like domain</keyword>
<dbReference type="GO" id="GO:0048513">
    <property type="term" value="P:animal organ development"/>
    <property type="evidence" value="ECO:0007669"/>
    <property type="project" value="UniProtKB-ARBA"/>
</dbReference>
<dbReference type="GO" id="GO:0005509">
    <property type="term" value="F:calcium ion binding"/>
    <property type="evidence" value="ECO:0007669"/>
    <property type="project" value="UniProtKB-UniRule"/>
</dbReference>
<feature type="compositionally biased region" description="Basic and acidic residues" evidence="13">
    <location>
        <begin position="846"/>
        <end position="856"/>
    </location>
</feature>
<dbReference type="FunFam" id="2.60.40.60:FF:000039">
    <property type="entry name" value="FAT atypical cadherin 3"/>
    <property type="match status" value="1"/>
</dbReference>
<evidence type="ECO:0000256" key="2">
    <source>
        <dbReference type="ARBA" id="ARBA00022536"/>
    </source>
</evidence>
<dbReference type="EMBL" id="CANHGI010000005">
    <property type="protein sequence ID" value="CAI5453354.1"/>
    <property type="molecule type" value="Genomic_DNA"/>
</dbReference>
<dbReference type="Gene3D" id="2.60.40.60">
    <property type="entry name" value="Cadherins"/>
    <property type="match status" value="7"/>
</dbReference>
<accession>A0A9P1N872</accession>
<dbReference type="InterPro" id="IPR015919">
    <property type="entry name" value="Cadherin-like_sf"/>
</dbReference>
<dbReference type="GO" id="GO:0001736">
    <property type="term" value="P:establishment of planar polarity"/>
    <property type="evidence" value="ECO:0007669"/>
    <property type="project" value="UniProtKB-ARBA"/>
</dbReference>